<dbReference type="InterPro" id="IPR013762">
    <property type="entry name" value="Integrase-like_cat_sf"/>
</dbReference>
<keyword evidence="2" id="KW-0233">DNA recombination</keyword>
<evidence type="ECO:0000313" key="4">
    <source>
        <dbReference type="EMBL" id="ABM19385.1"/>
    </source>
</evidence>
<dbReference type="Gene3D" id="1.10.443.10">
    <property type="entry name" value="Intergrase catalytic core"/>
    <property type="match status" value="1"/>
</dbReference>
<dbReference type="Pfam" id="PF00589">
    <property type="entry name" value="Phage_integrase"/>
    <property type="match status" value="1"/>
</dbReference>
<dbReference type="EMBL" id="CP000514">
    <property type="protein sequence ID" value="ABM19385.1"/>
    <property type="molecule type" value="Genomic_DNA"/>
</dbReference>
<dbReference type="STRING" id="351348.Maqu_2309"/>
<accession>A1U316</accession>
<dbReference type="AlphaFoldDB" id="A1U316"/>
<dbReference type="Proteomes" id="UP000000998">
    <property type="component" value="Chromosome"/>
</dbReference>
<dbReference type="InterPro" id="IPR011010">
    <property type="entry name" value="DNA_brk_join_enz"/>
</dbReference>
<name>A1U316_MARN8</name>
<dbReference type="KEGG" id="maq:Maqu_2309"/>
<organism evidence="4 5">
    <name type="scientific">Marinobacter nauticus (strain ATCC 700491 / DSM 11845 / VT8)</name>
    <name type="common">Marinobacter aquaeolei</name>
    <dbReference type="NCBI Taxonomy" id="351348"/>
    <lineage>
        <taxon>Bacteria</taxon>
        <taxon>Pseudomonadati</taxon>
        <taxon>Pseudomonadota</taxon>
        <taxon>Gammaproteobacteria</taxon>
        <taxon>Pseudomonadales</taxon>
        <taxon>Marinobacteraceae</taxon>
        <taxon>Marinobacter</taxon>
    </lineage>
</organism>
<dbReference type="HOGENOM" id="CLU_542681_0_0_6"/>
<dbReference type="GO" id="GO:0006310">
    <property type="term" value="P:DNA recombination"/>
    <property type="evidence" value="ECO:0007669"/>
    <property type="project" value="UniProtKB-KW"/>
</dbReference>
<dbReference type="GO" id="GO:0015074">
    <property type="term" value="P:DNA integration"/>
    <property type="evidence" value="ECO:0007669"/>
    <property type="project" value="UniProtKB-KW"/>
</dbReference>
<dbReference type="PROSITE" id="PS51898">
    <property type="entry name" value="TYR_RECOMBINASE"/>
    <property type="match status" value="1"/>
</dbReference>
<proteinExistence type="predicted"/>
<keyword evidence="1" id="KW-0229">DNA integration</keyword>
<dbReference type="SUPFAM" id="SSF56349">
    <property type="entry name" value="DNA breaking-rejoining enzymes"/>
    <property type="match status" value="1"/>
</dbReference>
<dbReference type="PANTHER" id="PTHR30349">
    <property type="entry name" value="PHAGE INTEGRASE-RELATED"/>
    <property type="match status" value="1"/>
</dbReference>
<evidence type="ECO:0000313" key="5">
    <source>
        <dbReference type="Proteomes" id="UP000000998"/>
    </source>
</evidence>
<feature type="domain" description="Tyr recombinase" evidence="3">
    <location>
        <begin position="157"/>
        <end position="388"/>
    </location>
</feature>
<evidence type="ECO:0000259" key="3">
    <source>
        <dbReference type="PROSITE" id="PS51898"/>
    </source>
</evidence>
<dbReference type="InterPro" id="IPR002104">
    <property type="entry name" value="Integrase_catalytic"/>
</dbReference>
<dbReference type="eggNOG" id="COG0582">
    <property type="taxonomic scope" value="Bacteria"/>
</dbReference>
<dbReference type="CDD" id="cd00397">
    <property type="entry name" value="DNA_BRE_C"/>
    <property type="match status" value="1"/>
</dbReference>
<evidence type="ECO:0000256" key="2">
    <source>
        <dbReference type="ARBA" id="ARBA00023172"/>
    </source>
</evidence>
<dbReference type="PANTHER" id="PTHR30349:SF88">
    <property type="entry name" value="BLL1584 PROTEIN"/>
    <property type="match status" value="1"/>
</dbReference>
<protein>
    <submittedName>
        <fullName evidence="4">Phage integrase family protein</fullName>
    </submittedName>
</protein>
<dbReference type="InterPro" id="IPR050090">
    <property type="entry name" value="Tyrosine_recombinase_XerCD"/>
</dbReference>
<evidence type="ECO:0000256" key="1">
    <source>
        <dbReference type="ARBA" id="ARBA00022908"/>
    </source>
</evidence>
<dbReference type="GO" id="GO:0003677">
    <property type="term" value="F:DNA binding"/>
    <property type="evidence" value="ECO:0007669"/>
    <property type="project" value="InterPro"/>
</dbReference>
<reference evidence="5" key="1">
    <citation type="journal article" date="2011" name="Appl. Environ. Microbiol.">
        <title>Genomic potential of Marinobacter aquaeolei, a biogeochemical 'opportunitroph'.</title>
        <authorList>
            <person name="Singer E."/>
            <person name="Webb E.A."/>
            <person name="Nelson W.C."/>
            <person name="Heidelberg J.F."/>
            <person name="Ivanova N."/>
            <person name="Pati A."/>
            <person name="Edwards K.J."/>
        </authorList>
    </citation>
    <scope>NUCLEOTIDE SEQUENCE [LARGE SCALE GENOMIC DNA]</scope>
    <source>
        <strain evidence="5">ATCC 700491 / DSM 11845 / VT8</strain>
    </source>
</reference>
<sequence>MFKRTLRTARSGYTYVFESDEWRIGSRFKIPWNVLKTRGLNERVSSDLLDSFRELFAELVEEVSDSYARKVFDQIVSLFDFCVDLITVEAVEAWRTRLSICGLSKKTQRDYFTVCRVALNAWSDSNYPGLGKGLTDHLNRIKVGGSKPGRAVRELCPVRGPFTHAEESAFIRWLHESYADGSLPLQVYAMLLVMVEFGCRPVELAALRAGDVIDGDAEQPYQLAIWSAKGGRKYRSVFRTLELPADLYALLKQVMVETHAQVAEAWDETIPPAISKQLPLFVGRRLLAAGSPEAFVHRIQKVPNAFDITVSDQMRTWFRKCPLTTGRLDGDLMPLSLYRFRRTIGTRLAEAGASDEVIATVLGHSSMVSLRDYTAHTYADQEACDAIMVAAWDPVINIMKDRLLDAPIPGQATIHVTRHEQVGNCGQLCGGGIFTCYACPKFRPFVDAPHHIALARAESERKRRIDQNLSGPEVDSLDLPIAAIKATMRLCEDYHPQEVGDE</sequence>
<gene>
    <name evidence="4" type="ordered locus">Maqu_2309</name>
</gene>